<sequence length="492" mass="52843">MRARLVSRLLPLVLLVNTGRCAHFGRRGFSLKPGPTTSTNQSTGPTIAPSLSSTASQPMSSPPVLASANNTAGVANAPNPQIPNSPNSNSCQKLPITPTTWNQLGIDAYLQNHPGGANLSLTAFAKANGAGNFLCGEGENCNAGQLCRPVRAPAWQVLYAVQEWNHNTNMLMDAVAYSMGMMQSTSASLVNDLFPQDSDSRFVVDLKWLYTTTIGAACLGAALVAGAALFFWVLPGALEVFEVWHALFFMFGNVPILAASGAMIASYFQDPVTTPGFAEWTQLAFYLTRMQDIFQRNTAESTQKMIESGISTNEGVFGAIKNGGFFLPVPLLEMGKVEEQIAKIIKARLVNKILRQQGAFVTIGSEPCKGSGPDGARGGDDRLSYCDKDGVMYNVVRASGKHTKNSIYNAHVIRDKYGFTAEEITKTSLECQKKYGGFEHDPLNDPQARLSGNTDCAFNLPVCDCKNEAVSGKISTHHTTVVACRDGLGLPI</sequence>
<organism evidence="5 6">
    <name type="scientific">Cronartium quercuum f. sp. fusiforme G11</name>
    <dbReference type="NCBI Taxonomy" id="708437"/>
    <lineage>
        <taxon>Eukaryota</taxon>
        <taxon>Fungi</taxon>
        <taxon>Dikarya</taxon>
        <taxon>Basidiomycota</taxon>
        <taxon>Pucciniomycotina</taxon>
        <taxon>Pucciniomycetes</taxon>
        <taxon>Pucciniales</taxon>
        <taxon>Coleosporiaceae</taxon>
        <taxon>Cronartium</taxon>
    </lineage>
</organism>
<feature type="compositionally biased region" description="Polar residues" evidence="1">
    <location>
        <begin position="35"/>
        <end position="59"/>
    </location>
</feature>
<feature type="compositionally biased region" description="Low complexity" evidence="1">
    <location>
        <begin position="78"/>
        <end position="90"/>
    </location>
</feature>
<evidence type="ECO:0000256" key="2">
    <source>
        <dbReference type="SAM" id="Phobius"/>
    </source>
</evidence>
<evidence type="ECO:0000256" key="1">
    <source>
        <dbReference type="SAM" id="MobiDB-lite"/>
    </source>
</evidence>
<feature type="chain" id="PRO_5040510977" description="DUF7872 domain-containing protein" evidence="3">
    <location>
        <begin position="22"/>
        <end position="492"/>
    </location>
</feature>
<dbReference type="PANTHER" id="PTHR33339">
    <property type="entry name" value="LYSM DOMAIN-CONTAINING PROTEIN"/>
    <property type="match status" value="1"/>
</dbReference>
<feature type="transmembrane region" description="Helical" evidence="2">
    <location>
        <begin position="208"/>
        <end position="234"/>
    </location>
</feature>
<dbReference type="EMBL" id="MU167312">
    <property type="protein sequence ID" value="KAG0143694.1"/>
    <property type="molecule type" value="Genomic_DNA"/>
</dbReference>
<reference evidence="5" key="1">
    <citation type="submission" date="2013-11" db="EMBL/GenBank/DDBJ databases">
        <title>Genome sequence of the fusiform rust pathogen reveals effectors for host alternation and coevolution with pine.</title>
        <authorList>
            <consortium name="DOE Joint Genome Institute"/>
            <person name="Smith K."/>
            <person name="Pendleton A."/>
            <person name="Kubisiak T."/>
            <person name="Anderson C."/>
            <person name="Salamov A."/>
            <person name="Aerts A."/>
            <person name="Riley R."/>
            <person name="Clum A."/>
            <person name="Lindquist E."/>
            <person name="Ence D."/>
            <person name="Campbell M."/>
            <person name="Kronenberg Z."/>
            <person name="Feau N."/>
            <person name="Dhillon B."/>
            <person name="Hamelin R."/>
            <person name="Burleigh J."/>
            <person name="Smith J."/>
            <person name="Yandell M."/>
            <person name="Nelson C."/>
            <person name="Grigoriev I."/>
            <person name="Davis J."/>
        </authorList>
    </citation>
    <scope>NUCLEOTIDE SEQUENCE</scope>
    <source>
        <strain evidence="5">G11</strain>
    </source>
</reference>
<comment type="caution">
    <text evidence="5">The sequence shown here is derived from an EMBL/GenBank/DDBJ whole genome shotgun (WGS) entry which is preliminary data.</text>
</comment>
<dbReference type="OrthoDB" id="2502536at2759"/>
<dbReference type="Proteomes" id="UP000886653">
    <property type="component" value="Unassembled WGS sequence"/>
</dbReference>
<dbReference type="Pfam" id="PF25278">
    <property type="entry name" value="DUF7872"/>
    <property type="match status" value="1"/>
</dbReference>
<dbReference type="PANTHER" id="PTHR33339:SF1">
    <property type="entry name" value="LYSM DOMAIN-CONTAINING PROTEIN"/>
    <property type="match status" value="1"/>
</dbReference>
<evidence type="ECO:0000256" key="3">
    <source>
        <dbReference type="SAM" id="SignalP"/>
    </source>
</evidence>
<feature type="region of interest" description="Disordered" evidence="1">
    <location>
        <begin position="26"/>
        <end position="94"/>
    </location>
</feature>
<keyword evidence="2" id="KW-0472">Membrane</keyword>
<dbReference type="AlphaFoldDB" id="A0A9P6T9L0"/>
<accession>A0A9P6T9L0</accession>
<keyword evidence="2" id="KW-1133">Transmembrane helix</keyword>
<evidence type="ECO:0000259" key="4">
    <source>
        <dbReference type="Pfam" id="PF25278"/>
    </source>
</evidence>
<keyword evidence="2" id="KW-0812">Transmembrane</keyword>
<keyword evidence="6" id="KW-1185">Reference proteome</keyword>
<dbReference type="InterPro" id="IPR057194">
    <property type="entry name" value="DUF7872"/>
</dbReference>
<feature type="signal peptide" evidence="3">
    <location>
        <begin position="1"/>
        <end position="21"/>
    </location>
</feature>
<feature type="transmembrane region" description="Helical" evidence="2">
    <location>
        <begin position="246"/>
        <end position="268"/>
    </location>
</feature>
<protein>
    <recommendedName>
        <fullName evidence="4">DUF7872 domain-containing protein</fullName>
    </recommendedName>
</protein>
<evidence type="ECO:0000313" key="6">
    <source>
        <dbReference type="Proteomes" id="UP000886653"/>
    </source>
</evidence>
<name>A0A9P6T9L0_9BASI</name>
<gene>
    <name evidence="5" type="ORF">CROQUDRAFT_660868</name>
</gene>
<evidence type="ECO:0000313" key="5">
    <source>
        <dbReference type="EMBL" id="KAG0143694.1"/>
    </source>
</evidence>
<proteinExistence type="predicted"/>
<keyword evidence="3" id="KW-0732">Signal</keyword>
<feature type="domain" description="DUF7872" evidence="4">
    <location>
        <begin position="275"/>
        <end position="492"/>
    </location>
</feature>